<evidence type="ECO:0000313" key="3">
    <source>
        <dbReference type="Proteomes" id="UP000026961"/>
    </source>
</evidence>
<dbReference type="EnsemblPlants" id="OGLUM02G28470.1">
    <property type="protein sequence ID" value="OGLUM02G28470.1"/>
    <property type="gene ID" value="OGLUM02G28470"/>
</dbReference>
<dbReference type="Gramene" id="OGLUM02G28470.1">
    <property type="protein sequence ID" value="OGLUM02G28470.1"/>
    <property type="gene ID" value="OGLUM02G28470"/>
</dbReference>
<dbReference type="Proteomes" id="UP000026961">
    <property type="component" value="Chromosome 2"/>
</dbReference>
<sequence>MSVYTTTSTSVSGDRDDAREDAGDGSGDKRLRAKQAAEEATCIARALAVSSDGPGRAPPGMGCAGRDACLPDALISFPDSLLGVDFVIPQCRMYYIITCIMVMDAQVLMSVPESAGI</sequence>
<dbReference type="AlphaFoldDB" id="A0A0D9YWG2"/>
<organism evidence="2">
    <name type="scientific">Oryza glumipatula</name>
    <dbReference type="NCBI Taxonomy" id="40148"/>
    <lineage>
        <taxon>Eukaryota</taxon>
        <taxon>Viridiplantae</taxon>
        <taxon>Streptophyta</taxon>
        <taxon>Embryophyta</taxon>
        <taxon>Tracheophyta</taxon>
        <taxon>Spermatophyta</taxon>
        <taxon>Magnoliopsida</taxon>
        <taxon>Liliopsida</taxon>
        <taxon>Poales</taxon>
        <taxon>Poaceae</taxon>
        <taxon>BOP clade</taxon>
        <taxon>Oryzoideae</taxon>
        <taxon>Oryzeae</taxon>
        <taxon>Oryzinae</taxon>
        <taxon>Oryza</taxon>
    </lineage>
</organism>
<accession>A0A0D9YWG2</accession>
<evidence type="ECO:0000313" key="2">
    <source>
        <dbReference type="EnsemblPlants" id="OGLUM02G28470.1"/>
    </source>
</evidence>
<dbReference type="HOGENOM" id="CLU_2088599_0_0_1"/>
<keyword evidence="3" id="KW-1185">Reference proteome</keyword>
<feature type="region of interest" description="Disordered" evidence="1">
    <location>
        <begin position="1"/>
        <end position="33"/>
    </location>
</feature>
<feature type="compositionally biased region" description="Basic and acidic residues" evidence="1">
    <location>
        <begin position="13"/>
        <end position="30"/>
    </location>
</feature>
<proteinExistence type="predicted"/>
<name>A0A0D9YWG2_9ORYZ</name>
<feature type="compositionally biased region" description="Low complexity" evidence="1">
    <location>
        <begin position="1"/>
        <end position="12"/>
    </location>
</feature>
<reference evidence="2" key="2">
    <citation type="submission" date="2018-05" db="EMBL/GenBank/DDBJ databases">
        <title>OgluRS3 (Oryza glumaepatula Reference Sequence Version 3).</title>
        <authorList>
            <person name="Zhang J."/>
            <person name="Kudrna D."/>
            <person name="Lee S."/>
            <person name="Talag J."/>
            <person name="Welchert J."/>
            <person name="Wing R.A."/>
        </authorList>
    </citation>
    <scope>NUCLEOTIDE SEQUENCE [LARGE SCALE GENOMIC DNA]</scope>
</reference>
<protein>
    <submittedName>
        <fullName evidence="2">Uncharacterized protein</fullName>
    </submittedName>
</protein>
<evidence type="ECO:0000256" key="1">
    <source>
        <dbReference type="SAM" id="MobiDB-lite"/>
    </source>
</evidence>
<reference evidence="2" key="1">
    <citation type="submission" date="2015-04" db="UniProtKB">
        <authorList>
            <consortium name="EnsemblPlants"/>
        </authorList>
    </citation>
    <scope>IDENTIFICATION</scope>
</reference>